<accession>A0ABS7AIL6</accession>
<proteinExistence type="predicted"/>
<sequence>MEENKIKVYVKLDKNNCIIKINSSIFLQDITGYICIDEGFGDKYSHAQGNYFTIDGKKPLIDMQGRYNYKLVDNKPIELTEEEKEVLFPPVSQQPNQQELINAQLLKYNADTQLQLKNQILVNAELLKQIAELKGGNQ</sequence>
<name>A0ABS7AIL6_9CLOT</name>
<dbReference type="Proteomes" id="UP001519921">
    <property type="component" value="Unassembled WGS sequence"/>
</dbReference>
<dbReference type="EMBL" id="JAHXPT010000001">
    <property type="protein sequence ID" value="MBW6408472.1"/>
    <property type="molecule type" value="Genomic_DNA"/>
</dbReference>
<gene>
    <name evidence="1" type="ORF">KYD98_00030</name>
</gene>
<evidence type="ECO:0000313" key="2">
    <source>
        <dbReference type="Proteomes" id="UP001519921"/>
    </source>
</evidence>
<comment type="caution">
    <text evidence="1">The sequence shown here is derived from an EMBL/GenBank/DDBJ whole genome shotgun (WGS) entry which is preliminary data.</text>
</comment>
<organism evidence="1 2">
    <name type="scientific">Clostridium weizhouense</name>
    <dbReference type="NCBI Taxonomy" id="2859781"/>
    <lineage>
        <taxon>Bacteria</taxon>
        <taxon>Bacillati</taxon>
        <taxon>Bacillota</taxon>
        <taxon>Clostridia</taxon>
        <taxon>Eubacteriales</taxon>
        <taxon>Clostridiaceae</taxon>
        <taxon>Clostridium</taxon>
    </lineage>
</organism>
<keyword evidence="2" id="KW-1185">Reference proteome</keyword>
<evidence type="ECO:0000313" key="1">
    <source>
        <dbReference type="EMBL" id="MBW6408472.1"/>
    </source>
</evidence>
<evidence type="ECO:0008006" key="3">
    <source>
        <dbReference type="Google" id="ProtNLM"/>
    </source>
</evidence>
<dbReference type="RefSeq" id="WP_219777541.1">
    <property type="nucleotide sequence ID" value="NZ_JAHXPT010000001.1"/>
</dbReference>
<reference evidence="1 2" key="1">
    <citation type="submission" date="2021-07" db="EMBL/GenBank/DDBJ databases">
        <title>Clostridium weizhouense sp. nov., an anaerobic bacterium isolated from activated sludge of Petroleum wastewater.</title>
        <authorList>
            <person name="Li Q."/>
        </authorList>
    </citation>
    <scope>NUCLEOTIDE SEQUENCE [LARGE SCALE GENOMIC DNA]</scope>
    <source>
        <strain evidence="1 2">YB-6</strain>
    </source>
</reference>
<protein>
    <recommendedName>
        <fullName evidence="3">DUF2977 domain-containing protein</fullName>
    </recommendedName>
</protein>